<evidence type="ECO:0000256" key="3">
    <source>
        <dbReference type="ARBA" id="ARBA00017689"/>
    </source>
</evidence>
<evidence type="ECO:0000313" key="12">
    <source>
        <dbReference type="Proteomes" id="UP000803884"/>
    </source>
</evidence>
<evidence type="ECO:0000313" key="11">
    <source>
        <dbReference type="EMBL" id="KAL1587243.1"/>
    </source>
</evidence>
<dbReference type="GO" id="GO:0005743">
    <property type="term" value="C:mitochondrial inner membrane"/>
    <property type="evidence" value="ECO:0007669"/>
    <property type="project" value="UniProtKB-SubCell"/>
</dbReference>
<protein>
    <recommendedName>
        <fullName evidence="3 9">Cytochrome c oxidase assembly protein COX20, mitochondrial</fullName>
    </recommendedName>
</protein>
<sequence>MADDTRNSSTKEDLSREALTVDPSQKAFTGAQWQEGKPQTYQPPQNANMLAGGTENTAGGKTKEIGLGDAFESIKMDDFADFPKKPCVRDSLMTGIGSGFGIGGLRALAGGKVWTSCNWAVGAWVIGSVGMYQYCQYKRQMEKEGMTRAMEILSRKEMEKKARESRREKVREERRKIKDQEQDAQFAALKEAQEAKSGGEGKSWWKPW</sequence>
<feature type="compositionally biased region" description="Polar residues" evidence="10">
    <location>
        <begin position="37"/>
        <end position="59"/>
    </location>
</feature>
<keyword evidence="8 9" id="KW-0472">Membrane</keyword>
<comment type="function">
    <text evidence="9">Involved in the assembly of the cytochrome c oxidase complex.</text>
</comment>
<dbReference type="Proteomes" id="UP000803884">
    <property type="component" value="Unassembled WGS sequence"/>
</dbReference>
<feature type="compositionally biased region" description="Basic and acidic residues" evidence="10">
    <location>
        <begin position="156"/>
        <end position="181"/>
    </location>
</feature>
<evidence type="ECO:0000256" key="5">
    <source>
        <dbReference type="ARBA" id="ARBA00022792"/>
    </source>
</evidence>
<comment type="similarity">
    <text evidence="2 9">Belongs to the COX20 family.</text>
</comment>
<proteinExistence type="inferred from homology"/>
<evidence type="ECO:0000256" key="9">
    <source>
        <dbReference type="PIRNR" id="PIRNR007871"/>
    </source>
</evidence>
<organism evidence="11 12">
    <name type="scientific">Cladosporium halotolerans</name>
    <dbReference type="NCBI Taxonomy" id="1052096"/>
    <lineage>
        <taxon>Eukaryota</taxon>
        <taxon>Fungi</taxon>
        <taxon>Dikarya</taxon>
        <taxon>Ascomycota</taxon>
        <taxon>Pezizomycotina</taxon>
        <taxon>Dothideomycetes</taxon>
        <taxon>Dothideomycetidae</taxon>
        <taxon>Cladosporiales</taxon>
        <taxon>Cladosporiaceae</taxon>
        <taxon>Cladosporium</taxon>
    </lineage>
</organism>
<keyword evidence="4" id="KW-0812">Transmembrane</keyword>
<name>A0AB34KQ29_9PEZI</name>
<comment type="subcellular location">
    <subcellularLocation>
        <location evidence="1 9">Mitochondrion inner membrane</location>
    </subcellularLocation>
</comment>
<evidence type="ECO:0000256" key="8">
    <source>
        <dbReference type="ARBA" id="ARBA00023136"/>
    </source>
</evidence>
<evidence type="ECO:0000256" key="10">
    <source>
        <dbReference type="SAM" id="MobiDB-lite"/>
    </source>
</evidence>
<feature type="region of interest" description="Disordered" evidence="10">
    <location>
        <begin position="1"/>
        <end position="62"/>
    </location>
</feature>
<keyword evidence="7 9" id="KW-0496">Mitochondrion</keyword>
<reference evidence="11 12" key="1">
    <citation type="journal article" date="2020" name="Microbiol. Resour. Announc.">
        <title>Draft Genome Sequence of a Cladosporium Species Isolated from the Mesophotic Ascidian Didemnum maculosum.</title>
        <authorList>
            <person name="Gioti A."/>
            <person name="Siaperas R."/>
            <person name="Nikolaivits E."/>
            <person name="Le Goff G."/>
            <person name="Ouazzani J."/>
            <person name="Kotoulas G."/>
            <person name="Topakas E."/>
        </authorList>
    </citation>
    <scope>NUCLEOTIDE SEQUENCE [LARGE SCALE GENOMIC DNA]</scope>
    <source>
        <strain evidence="11 12">TM138-S3</strain>
    </source>
</reference>
<keyword evidence="12" id="KW-1185">Reference proteome</keyword>
<dbReference type="GeneID" id="96005819"/>
<feature type="region of interest" description="Disordered" evidence="10">
    <location>
        <begin position="156"/>
        <end position="183"/>
    </location>
</feature>
<keyword evidence="6" id="KW-1133">Transmembrane helix</keyword>
<dbReference type="PANTHER" id="PTHR31586">
    <property type="entry name" value="CYTOCHROME C OXIDASE PROTEIN 20"/>
    <property type="match status" value="1"/>
</dbReference>
<keyword evidence="5 9" id="KW-0999">Mitochondrion inner membrane</keyword>
<dbReference type="PANTHER" id="PTHR31586:SF1">
    <property type="entry name" value="CYTOCHROME C OXIDASE ASSEMBLY PROTEIN COX20, MITOCHONDRIAL"/>
    <property type="match status" value="1"/>
</dbReference>
<dbReference type="EMBL" id="JAAQHG020000011">
    <property type="protein sequence ID" value="KAL1587243.1"/>
    <property type="molecule type" value="Genomic_DNA"/>
</dbReference>
<dbReference type="AlphaFoldDB" id="A0AB34KQ29"/>
<dbReference type="RefSeq" id="XP_069230348.1">
    <property type="nucleotide sequence ID" value="XM_069372981.1"/>
</dbReference>
<evidence type="ECO:0000256" key="2">
    <source>
        <dbReference type="ARBA" id="ARBA00009575"/>
    </source>
</evidence>
<evidence type="ECO:0000256" key="7">
    <source>
        <dbReference type="ARBA" id="ARBA00023128"/>
    </source>
</evidence>
<accession>A0AB34KQ29</accession>
<evidence type="ECO:0000256" key="1">
    <source>
        <dbReference type="ARBA" id="ARBA00004273"/>
    </source>
</evidence>
<dbReference type="Pfam" id="PF12597">
    <property type="entry name" value="Cox20"/>
    <property type="match status" value="1"/>
</dbReference>
<feature type="compositionally biased region" description="Basic and acidic residues" evidence="10">
    <location>
        <begin position="1"/>
        <end position="16"/>
    </location>
</feature>
<gene>
    <name evidence="11" type="ORF">WHR41_04375</name>
</gene>
<dbReference type="GO" id="GO:0033617">
    <property type="term" value="P:mitochondrial respiratory chain complex IV assembly"/>
    <property type="evidence" value="ECO:0007669"/>
    <property type="project" value="InterPro"/>
</dbReference>
<comment type="caution">
    <text evidence="11">The sequence shown here is derived from an EMBL/GenBank/DDBJ whole genome shotgun (WGS) entry which is preliminary data.</text>
</comment>
<evidence type="ECO:0000256" key="4">
    <source>
        <dbReference type="ARBA" id="ARBA00022692"/>
    </source>
</evidence>
<evidence type="ECO:0000256" key="6">
    <source>
        <dbReference type="ARBA" id="ARBA00022989"/>
    </source>
</evidence>
<dbReference type="PIRSF" id="PIRSF007871">
    <property type="entry name" value="Cox20"/>
    <property type="match status" value="1"/>
</dbReference>
<dbReference type="InterPro" id="IPR022533">
    <property type="entry name" value="Cox20"/>
</dbReference>